<dbReference type="PANTHER" id="PTHR43223">
    <property type="entry name" value="ALKYL/ARYL-SULFATASE"/>
    <property type="match status" value="1"/>
</dbReference>
<feature type="domain" description="Metallo-beta-lactamase" evidence="1">
    <location>
        <begin position="32"/>
        <end position="232"/>
    </location>
</feature>
<dbReference type="GO" id="GO:0046983">
    <property type="term" value="F:protein dimerization activity"/>
    <property type="evidence" value="ECO:0007669"/>
    <property type="project" value="InterPro"/>
</dbReference>
<dbReference type="InterPro" id="IPR038536">
    <property type="entry name" value="Alkyl/aryl-sulf_dimr_sf"/>
</dbReference>
<sequence>MHENSTATDKNVLSGAEGLRELNDHVLILPAQGNALAVRTDIGLVLVDSGPGRGATARMIKALRDWCDDPVHAICYSHGHVGYNDGVADWMAHAAERGDPKPRLIAQENAVRRYNRYRETAGLQGTLNSMQFPQLKLAPAGEKLVNPNVTFRERMVLACSPPIELIAAPSETDDVMSLWLPEDGILYAGAAFPGTTIANVGTPLRSLRLTIRWAETLEMLAGLNATTLIQEFGRIVEGEEKVRHRLLTTAKALRWMRREVVERMNRGMTDVEIMHDIDYPDELFDHGFMRERYGARDYIVRDIYREENGWWTDRNATNLHPAHPDEAAAAVLSAITDRKAVLDRARALADEGKSQQALHVVDLLALAPGDEPELVEARHLKAEICRKRAEEIAPYVSKALYSSTATLLESGRRRWSEPAPD</sequence>
<dbReference type="AlphaFoldDB" id="A0A2M9FXL1"/>
<proteinExistence type="predicted"/>
<dbReference type="InterPro" id="IPR001279">
    <property type="entry name" value="Metallo-B-lactamas"/>
</dbReference>
<name>A0A2M9FXL1_9PROT</name>
<reference evidence="2 3" key="1">
    <citation type="submission" date="2017-11" db="EMBL/GenBank/DDBJ databases">
        <title>Draft genome sequence of Rhizobiales bacterium SY3-13.</title>
        <authorList>
            <person name="Sun C."/>
        </authorList>
    </citation>
    <scope>NUCLEOTIDE SEQUENCE [LARGE SCALE GENOMIC DNA]</scope>
    <source>
        <strain evidence="2 3">SY3-13</strain>
    </source>
</reference>
<evidence type="ECO:0000313" key="3">
    <source>
        <dbReference type="Proteomes" id="UP000229498"/>
    </source>
</evidence>
<dbReference type="Gene3D" id="3.60.15.10">
    <property type="entry name" value="Ribonuclease Z/Hydroxyacylglutathione hydrolase-like"/>
    <property type="match status" value="1"/>
</dbReference>
<dbReference type="RefSeq" id="WP_109794637.1">
    <property type="nucleotide sequence ID" value="NZ_PHIG01000047.1"/>
</dbReference>
<dbReference type="Gene3D" id="1.25.40.880">
    <property type="entry name" value="Alkyl sulfatase, dimerisation domain"/>
    <property type="match status" value="1"/>
</dbReference>
<dbReference type="PANTHER" id="PTHR43223:SF2">
    <property type="entry name" value="METALLO-BETA-LACTAMASE DOMAIN-CONTAINING PROTEIN"/>
    <property type="match status" value="1"/>
</dbReference>
<dbReference type="SMART" id="SM00849">
    <property type="entry name" value="Lactamase_B"/>
    <property type="match status" value="1"/>
</dbReference>
<gene>
    <name evidence="2" type="ORF">CVT23_17580</name>
</gene>
<evidence type="ECO:0000259" key="1">
    <source>
        <dbReference type="SMART" id="SM00849"/>
    </source>
</evidence>
<dbReference type="SUPFAM" id="SSF56281">
    <property type="entry name" value="Metallo-hydrolase/oxidoreductase"/>
    <property type="match status" value="1"/>
</dbReference>
<dbReference type="Proteomes" id="UP000229498">
    <property type="component" value="Unassembled WGS sequence"/>
</dbReference>
<dbReference type="InterPro" id="IPR036866">
    <property type="entry name" value="RibonucZ/Hydroxyglut_hydro"/>
</dbReference>
<dbReference type="Pfam" id="PF14863">
    <property type="entry name" value="Alkyl_sulf_dimr"/>
    <property type="match status" value="1"/>
</dbReference>
<dbReference type="EMBL" id="PHIG01000047">
    <property type="protein sequence ID" value="PJK28190.1"/>
    <property type="molecule type" value="Genomic_DNA"/>
</dbReference>
<organism evidence="2 3">
    <name type="scientific">Minwuia thermotolerans</name>
    <dbReference type="NCBI Taxonomy" id="2056226"/>
    <lineage>
        <taxon>Bacteria</taxon>
        <taxon>Pseudomonadati</taxon>
        <taxon>Pseudomonadota</taxon>
        <taxon>Alphaproteobacteria</taxon>
        <taxon>Minwuiales</taxon>
        <taxon>Minwuiaceae</taxon>
        <taxon>Minwuia</taxon>
    </lineage>
</organism>
<dbReference type="InterPro" id="IPR052195">
    <property type="entry name" value="Bact_Alkyl/Aryl-Sulfatase"/>
</dbReference>
<dbReference type="OrthoDB" id="9815874at2"/>
<keyword evidence="3" id="KW-1185">Reference proteome</keyword>
<accession>A0A2M9FXL1</accession>
<comment type="caution">
    <text evidence="2">The sequence shown here is derived from an EMBL/GenBank/DDBJ whole genome shotgun (WGS) entry which is preliminary data.</text>
</comment>
<dbReference type="Pfam" id="PF00753">
    <property type="entry name" value="Lactamase_B"/>
    <property type="match status" value="1"/>
</dbReference>
<protein>
    <submittedName>
        <fullName evidence="2">Alkyl sulfatase</fullName>
    </submittedName>
</protein>
<dbReference type="InterPro" id="IPR029228">
    <property type="entry name" value="Alkyl_sulf_dimr"/>
</dbReference>
<evidence type="ECO:0000313" key="2">
    <source>
        <dbReference type="EMBL" id="PJK28190.1"/>
    </source>
</evidence>